<dbReference type="InterPro" id="IPR021634">
    <property type="entry name" value="DUF3240"/>
</dbReference>
<dbReference type="Proteomes" id="UP001156664">
    <property type="component" value="Unassembled WGS sequence"/>
</dbReference>
<proteinExistence type="predicted"/>
<dbReference type="Pfam" id="PF11582">
    <property type="entry name" value="DUF3240"/>
    <property type="match status" value="1"/>
</dbReference>
<evidence type="ECO:0000313" key="1">
    <source>
        <dbReference type="EMBL" id="GLR26293.1"/>
    </source>
</evidence>
<gene>
    <name evidence="1" type="ORF">GCM10007875_13830</name>
</gene>
<dbReference type="InterPro" id="IPR015867">
    <property type="entry name" value="N-reg_PII/ATP_PRibTrfase_C"/>
</dbReference>
<evidence type="ECO:0000313" key="2">
    <source>
        <dbReference type="Proteomes" id="UP001156664"/>
    </source>
</evidence>
<reference evidence="2" key="1">
    <citation type="journal article" date="2019" name="Int. J. Syst. Evol. Microbiol.">
        <title>The Global Catalogue of Microorganisms (GCM) 10K type strain sequencing project: providing services to taxonomists for standard genome sequencing and annotation.</title>
        <authorList>
            <consortium name="The Broad Institute Genomics Platform"/>
            <consortium name="The Broad Institute Genome Sequencing Center for Infectious Disease"/>
            <person name="Wu L."/>
            <person name="Ma J."/>
        </authorList>
    </citation>
    <scope>NUCLEOTIDE SEQUENCE [LARGE SCALE GENOMIC DNA]</scope>
    <source>
        <strain evidence="2">NBRC 105857</strain>
    </source>
</reference>
<accession>A0ABQ5YTR2</accession>
<protein>
    <recommendedName>
        <fullName evidence="3">DUF3240 domain-containing protein</fullName>
    </recommendedName>
</protein>
<comment type="caution">
    <text evidence="1">The sequence shown here is derived from an EMBL/GenBank/DDBJ whole genome shotgun (WGS) entry which is preliminary data.</text>
</comment>
<sequence length="98" mass="11032">MILLTITAPHREQDWLKGRLQDAVPGDYRMWTSEVQESGPGAPLESTYEQVTGAARMVRVQLLLPQADAQALIDKLGQGRHPQHVEWMMMPLLEQGVL</sequence>
<evidence type="ECO:0008006" key="3">
    <source>
        <dbReference type="Google" id="ProtNLM"/>
    </source>
</evidence>
<dbReference type="RefSeq" id="WP_284280839.1">
    <property type="nucleotide sequence ID" value="NZ_BSOJ01000015.1"/>
</dbReference>
<organism evidence="1 2">
    <name type="scientific">Limnobacter litoralis</name>
    <dbReference type="NCBI Taxonomy" id="481366"/>
    <lineage>
        <taxon>Bacteria</taxon>
        <taxon>Pseudomonadati</taxon>
        <taxon>Pseudomonadota</taxon>
        <taxon>Betaproteobacteria</taxon>
        <taxon>Burkholderiales</taxon>
        <taxon>Burkholderiaceae</taxon>
        <taxon>Limnobacter</taxon>
    </lineage>
</organism>
<name>A0ABQ5YTR2_9BURK</name>
<dbReference type="EMBL" id="BSOJ01000015">
    <property type="protein sequence ID" value="GLR26293.1"/>
    <property type="molecule type" value="Genomic_DNA"/>
</dbReference>
<keyword evidence="2" id="KW-1185">Reference proteome</keyword>
<dbReference type="Gene3D" id="3.30.70.120">
    <property type="match status" value="1"/>
</dbReference>